<dbReference type="InterPro" id="IPR011605">
    <property type="entry name" value="NusB_fam"/>
</dbReference>
<proteinExistence type="inferred from homology"/>
<keyword evidence="5 6" id="KW-0804">Transcription</keyword>
<comment type="function">
    <text evidence="6">Involved in transcription antitermination. Required for transcription of ribosomal RNA (rRNA) genes. Binds specifically to the boxA antiterminator sequence of the ribosomal RNA (rrn) operons.</text>
</comment>
<keyword evidence="3 6" id="KW-0694">RNA-binding</keyword>
<dbReference type="NCBIfam" id="TIGR01951">
    <property type="entry name" value="nusB"/>
    <property type="match status" value="1"/>
</dbReference>
<evidence type="ECO:0000256" key="5">
    <source>
        <dbReference type="ARBA" id="ARBA00023163"/>
    </source>
</evidence>
<dbReference type="Pfam" id="PF01029">
    <property type="entry name" value="NusB"/>
    <property type="match status" value="1"/>
</dbReference>
<dbReference type="Proteomes" id="UP000824988">
    <property type="component" value="Chromosome"/>
</dbReference>
<comment type="similarity">
    <text evidence="1 6">Belongs to the NusB family.</text>
</comment>
<evidence type="ECO:0000256" key="1">
    <source>
        <dbReference type="ARBA" id="ARBA00005952"/>
    </source>
</evidence>
<keyword evidence="9" id="KW-1185">Reference proteome</keyword>
<dbReference type="GO" id="GO:0006353">
    <property type="term" value="P:DNA-templated transcription termination"/>
    <property type="evidence" value="ECO:0007669"/>
    <property type="project" value="UniProtKB-UniRule"/>
</dbReference>
<reference evidence="8" key="1">
    <citation type="submission" date="2019-06" db="EMBL/GenBank/DDBJ databases">
        <title>Complete genome sequence of Methylogaea oryzae strain JCM16910.</title>
        <authorList>
            <person name="Asakawa S."/>
        </authorList>
    </citation>
    <scope>NUCLEOTIDE SEQUENCE</scope>
    <source>
        <strain evidence="8">E10</strain>
    </source>
</reference>
<sequence length="143" mass="15942">MSVSRTFARSSAVQALYQMQVGGQGPLEIERQFVQEHGLGRADPEYFKELLHGVVANLASIDQAIAEFTSRPLDELDPVERAVLRLGTFELLFRQETPYRVVINECINLAKRFGATDGHKYVNGILDKVARKRRAVEVGAAGR</sequence>
<dbReference type="RefSeq" id="WP_054774867.1">
    <property type="nucleotide sequence ID" value="NZ_AP019782.1"/>
</dbReference>
<evidence type="ECO:0000256" key="3">
    <source>
        <dbReference type="ARBA" id="ARBA00022884"/>
    </source>
</evidence>
<feature type="domain" description="NusB/RsmB/TIM44" evidence="7">
    <location>
        <begin position="8"/>
        <end position="131"/>
    </location>
</feature>
<dbReference type="EMBL" id="AP019782">
    <property type="protein sequence ID" value="BBL70673.1"/>
    <property type="molecule type" value="Genomic_DNA"/>
</dbReference>
<evidence type="ECO:0000313" key="8">
    <source>
        <dbReference type="EMBL" id="BBL70673.1"/>
    </source>
</evidence>
<protein>
    <recommendedName>
        <fullName evidence="6">Transcription antitermination protein NusB</fullName>
    </recommendedName>
    <alternativeName>
        <fullName evidence="6">Antitermination factor NusB</fullName>
    </alternativeName>
</protein>
<dbReference type="PANTHER" id="PTHR11078:SF3">
    <property type="entry name" value="ANTITERMINATION NUSB DOMAIN-CONTAINING PROTEIN"/>
    <property type="match status" value="1"/>
</dbReference>
<dbReference type="AlphaFoldDB" id="A0A8D4VM42"/>
<evidence type="ECO:0000256" key="4">
    <source>
        <dbReference type="ARBA" id="ARBA00023015"/>
    </source>
</evidence>
<dbReference type="GO" id="GO:0005829">
    <property type="term" value="C:cytosol"/>
    <property type="evidence" value="ECO:0007669"/>
    <property type="project" value="TreeGrafter"/>
</dbReference>
<dbReference type="InterPro" id="IPR006027">
    <property type="entry name" value="NusB_RsmB_TIM44"/>
</dbReference>
<evidence type="ECO:0000256" key="6">
    <source>
        <dbReference type="HAMAP-Rule" id="MF_00073"/>
    </source>
</evidence>
<dbReference type="HAMAP" id="MF_00073">
    <property type="entry name" value="NusB"/>
    <property type="match status" value="1"/>
</dbReference>
<name>A0A8D4VM42_9GAMM</name>
<dbReference type="InterPro" id="IPR035926">
    <property type="entry name" value="NusB-like_sf"/>
</dbReference>
<accession>A0A8D4VM42</accession>
<gene>
    <name evidence="6 8" type="primary">nusB</name>
    <name evidence="8" type="ORF">MoryE10_12790</name>
</gene>
<evidence type="ECO:0000256" key="2">
    <source>
        <dbReference type="ARBA" id="ARBA00022814"/>
    </source>
</evidence>
<dbReference type="KEGG" id="moz:MoryE10_12790"/>
<dbReference type="Gene3D" id="1.10.940.10">
    <property type="entry name" value="NusB-like"/>
    <property type="match status" value="1"/>
</dbReference>
<evidence type="ECO:0000313" key="9">
    <source>
        <dbReference type="Proteomes" id="UP000824988"/>
    </source>
</evidence>
<dbReference type="GO" id="GO:0031564">
    <property type="term" value="P:transcription antitermination"/>
    <property type="evidence" value="ECO:0007669"/>
    <property type="project" value="UniProtKB-KW"/>
</dbReference>
<keyword evidence="2 6" id="KW-0889">Transcription antitermination</keyword>
<dbReference type="PANTHER" id="PTHR11078">
    <property type="entry name" value="N UTILIZATION SUBSTANCE PROTEIN B-RELATED"/>
    <property type="match status" value="1"/>
</dbReference>
<dbReference type="SUPFAM" id="SSF48013">
    <property type="entry name" value="NusB-like"/>
    <property type="match status" value="1"/>
</dbReference>
<keyword evidence="4 6" id="KW-0805">Transcription regulation</keyword>
<dbReference type="GO" id="GO:0003723">
    <property type="term" value="F:RNA binding"/>
    <property type="evidence" value="ECO:0007669"/>
    <property type="project" value="UniProtKB-UniRule"/>
</dbReference>
<evidence type="ECO:0000259" key="7">
    <source>
        <dbReference type="Pfam" id="PF01029"/>
    </source>
</evidence>
<organism evidence="8 9">
    <name type="scientific">Methylogaea oryzae</name>
    <dbReference type="NCBI Taxonomy" id="1295382"/>
    <lineage>
        <taxon>Bacteria</taxon>
        <taxon>Pseudomonadati</taxon>
        <taxon>Pseudomonadota</taxon>
        <taxon>Gammaproteobacteria</taxon>
        <taxon>Methylococcales</taxon>
        <taxon>Methylococcaceae</taxon>
        <taxon>Methylogaea</taxon>
    </lineage>
</organism>